<dbReference type="AlphaFoldDB" id="A0AAU7DRB9"/>
<dbReference type="PANTHER" id="PTHR47163:SF2">
    <property type="entry name" value="SI:DKEY-17M8.2"/>
    <property type="match status" value="1"/>
</dbReference>
<reference evidence="2" key="1">
    <citation type="submission" date="2023-03" db="EMBL/GenBank/DDBJ databases">
        <title>Edaphobacter sp.</title>
        <authorList>
            <person name="Huber K.J."/>
            <person name="Papendorf J."/>
            <person name="Pilke C."/>
            <person name="Bunk B."/>
            <person name="Sproeer C."/>
            <person name="Pester M."/>
        </authorList>
    </citation>
    <scope>NUCLEOTIDE SEQUENCE</scope>
    <source>
        <strain evidence="2">DSM 110680</strain>
    </source>
</reference>
<evidence type="ECO:0000259" key="1">
    <source>
        <dbReference type="SMART" id="SM01126"/>
    </source>
</evidence>
<proteinExistence type="predicted"/>
<dbReference type="Pfam" id="PF12760">
    <property type="entry name" value="Zn_ribbon_IS1595"/>
    <property type="match status" value="1"/>
</dbReference>
<protein>
    <submittedName>
        <fullName evidence="2">IS1595 family transposase</fullName>
    </submittedName>
</protein>
<dbReference type="InterPro" id="IPR024445">
    <property type="entry name" value="Tnp_ISXO2-like"/>
</dbReference>
<accession>A0AAU7DRB9</accession>
<name>A0AAU7DRB9_9BACT</name>
<dbReference type="PANTHER" id="PTHR47163">
    <property type="entry name" value="DDE_TNP_IS1595 DOMAIN-CONTAINING PROTEIN"/>
    <property type="match status" value="1"/>
</dbReference>
<gene>
    <name evidence="2" type="ORF">P8935_11170</name>
</gene>
<dbReference type="InterPro" id="IPR024442">
    <property type="entry name" value="Transposase_Zn_ribbon"/>
</dbReference>
<dbReference type="SMART" id="SM01126">
    <property type="entry name" value="DDE_Tnp_IS1595"/>
    <property type="match status" value="1"/>
</dbReference>
<dbReference type="NCBIfam" id="NF033547">
    <property type="entry name" value="transpos_IS1595"/>
    <property type="match status" value="1"/>
</dbReference>
<organism evidence="2">
    <name type="scientific">Telmatobacter sp. DSM 110680</name>
    <dbReference type="NCBI Taxonomy" id="3036704"/>
    <lineage>
        <taxon>Bacteria</taxon>
        <taxon>Pseudomonadati</taxon>
        <taxon>Acidobacteriota</taxon>
        <taxon>Terriglobia</taxon>
        <taxon>Terriglobales</taxon>
        <taxon>Acidobacteriaceae</taxon>
        <taxon>Telmatobacter</taxon>
    </lineage>
</organism>
<dbReference type="EMBL" id="CP121196">
    <property type="protein sequence ID" value="XBH19854.1"/>
    <property type="molecule type" value="Genomic_DNA"/>
</dbReference>
<dbReference type="Pfam" id="PF12762">
    <property type="entry name" value="DDE_Tnp_IS1595"/>
    <property type="match status" value="1"/>
</dbReference>
<sequence length="317" mass="36293">MQEPQTLSEAIRYYSNEQTCIDLLASLRWPDGQVVCTACGEIGNTIWLANQKRWKCRGCKKQFSVKVGTIMEDSPISLDKWMVAFWMLANCRNGVSSYEIKRAIGVTQKSTWHMLHRIRLAMTDLATEKFGTDFPIEIDETFVGGKVRNMHKSRRDKRLNYSAGNGKAIVMGMLERGGRVRARVIADRKVQTMRPVLEGSIERGANVITDEHVSYPFLAKENEYAHEIINHIEGYVRGHIHTNGIENFWSCLKRSLGGTYISVEPFHLERYVDEQVFRFNLRKQENTDASRFKAALKDIVGRRLTYAELTGRLNPAA</sequence>
<dbReference type="RefSeq" id="WP_348265076.1">
    <property type="nucleotide sequence ID" value="NZ_CP121196.1"/>
</dbReference>
<feature type="domain" description="ISXO2-like transposase" evidence="1">
    <location>
        <begin position="135"/>
        <end position="280"/>
    </location>
</feature>
<evidence type="ECO:0000313" key="2">
    <source>
        <dbReference type="EMBL" id="XBH19854.1"/>
    </source>
</evidence>
<dbReference type="InterPro" id="IPR053164">
    <property type="entry name" value="IS1016-like_transposase"/>
</dbReference>